<dbReference type="AlphaFoldDB" id="A0AAD5C5I1"/>
<feature type="non-terminal residue" evidence="3">
    <location>
        <position position="1"/>
    </location>
</feature>
<gene>
    <name evidence="3" type="ORF">M8C21_027465</name>
</gene>
<protein>
    <submittedName>
        <fullName evidence="3">Uncharacterized protein</fullName>
    </submittedName>
</protein>
<feature type="region of interest" description="Disordered" evidence="2">
    <location>
        <begin position="153"/>
        <end position="276"/>
    </location>
</feature>
<feature type="compositionally biased region" description="Basic and acidic residues" evidence="2">
    <location>
        <begin position="166"/>
        <end position="196"/>
    </location>
</feature>
<keyword evidence="4" id="KW-1185">Reference proteome</keyword>
<dbReference type="Proteomes" id="UP001206925">
    <property type="component" value="Unassembled WGS sequence"/>
</dbReference>
<dbReference type="EMBL" id="JAMZMK010009640">
    <property type="protein sequence ID" value="KAI7734828.1"/>
    <property type="molecule type" value="Genomic_DNA"/>
</dbReference>
<evidence type="ECO:0000256" key="1">
    <source>
        <dbReference type="SAM" id="Coils"/>
    </source>
</evidence>
<name>A0AAD5C5I1_AMBAR</name>
<evidence type="ECO:0000313" key="4">
    <source>
        <dbReference type="Proteomes" id="UP001206925"/>
    </source>
</evidence>
<sequence>VYLMVKSDSTSFLLFLSGSVMSWVDSVMLFAESVCTTIESAHASYRIDLSVLKEITSNSVLLPIPFDASEPIDVPLFIFVYPETILVLSGISRKWLFPGVEPIIKKGKKEMSVLGFIKRKGEGVILTSRPLDEKEDFVLDRTASVTYSIPETEKDDTLRRPTGHSFGDRGNLDRFLHTPDNRDDMLGSDADGHVVGEDEVPPNVTPLNSPSPHATPTVPDKVVLGVEASAVNPTRKEHHKKRKTSEGLTDETPGSKKPRSSSDIEESKDSEESYDVSEPYVPRWTVKNGDNLSDPAVCFQILHHAIPPGELDCSGEKEESHPVENASVAVVRTLSCVSELVQSYFKKTAVEKKLRGRIDQYRAEITKLDAKLAKRKKGDRSSVKKGKEAIRAMGEMKVEHAKEVETLKQSLAAKDKEIESLKEENRLANEQNVALTKSSTALQERLEKAAEEKRSWNQCRIKYDKALEEGEKVMEHLRSFVTEAEGDRDRLISEIIPLVVSRLHKSTEFLQPLGQMETLLYNSAFHDGVVADYKGCSAGLKVEGIEGYDPKANTAYEDGARAWDATEYEYLKQIQLMKGKTSKDVEGLFPSGFLAK</sequence>
<feature type="coiled-coil region" evidence="1">
    <location>
        <begin position="404"/>
        <end position="452"/>
    </location>
</feature>
<reference evidence="3" key="1">
    <citation type="submission" date="2022-06" db="EMBL/GenBank/DDBJ databases">
        <title>Uncovering the hologenomic basis of an extraordinary plant invasion.</title>
        <authorList>
            <person name="Bieker V.C."/>
            <person name="Martin M.D."/>
            <person name="Gilbert T."/>
            <person name="Hodgins K."/>
            <person name="Battlay P."/>
            <person name="Petersen B."/>
            <person name="Wilson J."/>
        </authorList>
    </citation>
    <scope>NUCLEOTIDE SEQUENCE</scope>
    <source>
        <strain evidence="3">AA19_3_7</strain>
        <tissue evidence="3">Leaf</tissue>
    </source>
</reference>
<feature type="compositionally biased region" description="Basic and acidic residues" evidence="2">
    <location>
        <begin position="260"/>
        <end position="271"/>
    </location>
</feature>
<comment type="caution">
    <text evidence="3">The sequence shown here is derived from an EMBL/GenBank/DDBJ whole genome shotgun (WGS) entry which is preliminary data.</text>
</comment>
<accession>A0AAD5C5I1</accession>
<evidence type="ECO:0000313" key="3">
    <source>
        <dbReference type="EMBL" id="KAI7734828.1"/>
    </source>
</evidence>
<keyword evidence="1" id="KW-0175">Coiled coil</keyword>
<proteinExistence type="predicted"/>
<organism evidence="3 4">
    <name type="scientific">Ambrosia artemisiifolia</name>
    <name type="common">Common ragweed</name>
    <dbReference type="NCBI Taxonomy" id="4212"/>
    <lineage>
        <taxon>Eukaryota</taxon>
        <taxon>Viridiplantae</taxon>
        <taxon>Streptophyta</taxon>
        <taxon>Embryophyta</taxon>
        <taxon>Tracheophyta</taxon>
        <taxon>Spermatophyta</taxon>
        <taxon>Magnoliopsida</taxon>
        <taxon>eudicotyledons</taxon>
        <taxon>Gunneridae</taxon>
        <taxon>Pentapetalae</taxon>
        <taxon>asterids</taxon>
        <taxon>campanulids</taxon>
        <taxon>Asterales</taxon>
        <taxon>Asteraceae</taxon>
        <taxon>Asteroideae</taxon>
        <taxon>Heliantheae alliance</taxon>
        <taxon>Heliantheae</taxon>
        <taxon>Ambrosia</taxon>
    </lineage>
</organism>
<evidence type="ECO:0000256" key="2">
    <source>
        <dbReference type="SAM" id="MobiDB-lite"/>
    </source>
</evidence>
<feature type="compositionally biased region" description="Polar residues" evidence="2">
    <location>
        <begin position="205"/>
        <end position="214"/>
    </location>
</feature>